<name>A0A7Y0AUE3_9HYPH</name>
<evidence type="ECO:0000313" key="2">
    <source>
        <dbReference type="Proteomes" id="UP000541470"/>
    </source>
</evidence>
<protein>
    <submittedName>
        <fullName evidence="1">Uncharacterized protein</fullName>
    </submittedName>
</protein>
<dbReference type="EMBL" id="JABBGK010000001">
    <property type="protein sequence ID" value="NML73644.1"/>
    <property type="molecule type" value="Genomic_DNA"/>
</dbReference>
<reference evidence="1 2" key="1">
    <citation type="submission" date="2020-04" db="EMBL/GenBank/DDBJ databases">
        <title>Rhizobium sp. S-51 isolated from soil.</title>
        <authorList>
            <person name="Dahal R.H."/>
        </authorList>
    </citation>
    <scope>NUCLEOTIDE SEQUENCE [LARGE SCALE GENOMIC DNA]</scope>
    <source>
        <strain evidence="1 2">S-51</strain>
    </source>
</reference>
<dbReference type="AlphaFoldDB" id="A0A7Y0AUE3"/>
<dbReference type="RefSeq" id="WP_169588133.1">
    <property type="nucleotide sequence ID" value="NZ_JABBGK010000001.1"/>
</dbReference>
<keyword evidence="2" id="KW-1185">Reference proteome</keyword>
<proteinExistence type="predicted"/>
<gene>
    <name evidence="1" type="ORF">HHL25_05830</name>
</gene>
<evidence type="ECO:0000313" key="1">
    <source>
        <dbReference type="EMBL" id="NML73644.1"/>
    </source>
</evidence>
<comment type="caution">
    <text evidence="1">The sequence shown here is derived from an EMBL/GenBank/DDBJ whole genome shotgun (WGS) entry which is preliminary data.</text>
</comment>
<organism evidence="1 2">
    <name type="scientific">Rhizobium terricola</name>
    <dbReference type="NCBI Taxonomy" id="2728849"/>
    <lineage>
        <taxon>Bacteria</taxon>
        <taxon>Pseudomonadati</taxon>
        <taxon>Pseudomonadota</taxon>
        <taxon>Alphaproteobacteria</taxon>
        <taxon>Hyphomicrobiales</taxon>
        <taxon>Rhizobiaceae</taxon>
        <taxon>Rhizobium/Agrobacterium group</taxon>
        <taxon>Rhizobium</taxon>
    </lineage>
</organism>
<sequence length="230" mass="25147">MKLWFDRFLKVIAVIAAVMVCWRAIYPVYSWHQKLTVTVETPDGPVTGSSVVAVEWSSSPKLLPDMPGAGHQFRGEATVVWLPGGRYLFALLPGSDFRALSVFAPDKMPKHSWAAIRAFLPAAARGSWSGGEIRTLTPDQYPLLVTFGDIDDPASVKLVDPADLEASFGPGYRLASITMAITNEAVTKGKVENVMEWLGPYPEPRLSPATGKASDIPFSRKVAQGDFIRR</sequence>
<dbReference type="Proteomes" id="UP000541470">
    <property type="component" value="Unassembled WGS sequence"/>
</dbReference>
<accession>A0A7Y0AUE3</accession>